<evidence type="ECO:0000313" key="1">
    <source>
        <dbReference type="EMBL" id="KAK3281144.1"/>
    </source>
</evidence>
<comment type="caution">
    <text evidence="1">The sequence shown here is derived from an EMBL/GenBank/DDBJ whole genome shotgun (WGS) entry which is preliminary data.</text>
</comment>
<evidence type="ECO:0000313" key="2">
    <source>
        <dbReference type="Proteomes" id="UP001190700"/>
    </source>
</evidence>
<protein>
    <submittedName>
        <fullName evidence="1">Uncharacterized protein</fullName>
    </submittedName>
</protein>
<dbReference type="AlphaFoldDB" id="A0AAE0GMY4"/>
<reference evidence="1 2" key="1">
    <citation type="journal article" date="2015" name="Genome Biol. Evol.">
        <title>Comparative Genomics of a Bacterivorous Green Alga Reveals Evolutionary Causalities and Consequences of Phago-Mixotrophic Mode of Nutrition.</title>
        <authorList>
            <person name="Burns J.A."/>
            <person name="Paasch A."/>
            <person name="Narechania A."/>
            <person name="Kim E."/>
        </authorList>
    </citation>
    <scope>NUCLEOTIDE SEQUENCE [LARGE SCALE GENOMIC DNA]</scope>
    <source>
        <strain evidence="1 2">PLY_AMNH</strain>
    </source>
</reference>
<name>A0AAE0GMY4_9CHLO</name>
<gene>
    <name evidence="1" type="ORF">CYMTET_11050</name>
</gene>
<sequence>MLMVWGNNDNHIPRDGRRLIYEKMSTAGVNFSWCELNSAHAMMRDHASKERYDAALTGAIMGLVNELFTRRLLLGLIDDGTTSIGARTQKDLGSFTD</sequence>
<dbReference type="PANTHER" id="PTHR47562:SF2">
    <property type="entry name" value="CARBOXYMETHYLENEBUTENOLIDASE-RELATED"/>
    <property type="match status" value="1"/>
</dbReference>
<dbReference type="PANTHER" id="PTHR47562">
    <property type="match status" value="1"/>
</dbReference>
<accession>A0AAE0GMY4</accession>
<dbReference type="Proteomes" id="UP001190700">
    <property type="component" value="Unassembled WGS sequence"/>
</dbReference>
<proteinExistence type="predicted"/>
<keyword evidence="2" id="KW-1185">Reference proteome</keyword>
<organism evidence="1 2">
    <name type="scientific">Cymbomonas tetramitiformis</name>
    <dbReference type="NCBI Taxonomy" id="36881"/>
    <lineage>
        <taxon>Eukaryota</taxon>
        <taxon>Viridiplantae</taxon>
        <taxon>Chlorophyta</taxon>
        <taxon>Pyramimonadophyceae</taxon>
        <taxon>Pyramimonadales</taxon>
        <taxon>Pyramimonadaceae</taxon>
        <taxon>Cymbomonas</taxon>
    </lineage>
</organism>
<dbReference type="EMBL" id="LGRX02003998">
    <property type="protein sequence ID" value="KAK3281144.1"/>
    <property type="molecule type" value="Genomic_DNA"/>
</dbReference>